<evidence type="ECO:0000259" key="3">
    <source>
        <dbReference type="PROSITE" id="PS50222"/>
    </source>
</evidence>
<feature type="compositionally biased region" description="Low complexity" evidence="2">
    <location>
        <begin position="328"/>
        <end position="340"/>
    </location>
</feature>
<feature type="compositionally biased region" description="Basic and acidic residues" evidence="2">
    <location>
        <begin position="550"/>
        <end position="569"/>
    </location>
</feature>
<organism evidence="4 5">
    <name type="scientific">Prymnesium parvum</name>
    <name type="common">Toxic golden alga</name>
    <dbReference type="NCBI Taxonomy" id="97485"/>
    <lineage>
        <taxon>Eukaryota</taxon>
        <taxon>Haptista</taxon>
        <taxon>Haptophyta</taxon>
        <taxon>Prymnesiophyceae</taxon>
        <taxon>Prymnesiales</taxon>
        <taxon>Prymnesiaceae</taxon>
        <taxon>Prymnesium</taxon>
    </lineage>
</organism>
<dbReference type="CDD" id="cd00051">
    <property type="entry name" value="EFh"/>
    <property type="match status" value="1"/>
</dbReference>
<feature type="region of interest" description="Disordered" evidence="2">
    <location>
        <begin position="1"/>
        <end position="78"/>
    </location>
</feature>
<evidence type="ECO:0000256" key="1">
    <source>
        <dbReference type="ARBA" id="ARBA00022837"/>
    </source>
</evidence>
<reference evidence="4 5" key="1">
    <citation type="journal article" date="2024" name="Science">
        <title>Giant polyketide synthase enzymes in the biosynthesis of giant marine polyether toxins.</title>
        <authorList>
            <person name="Fallon T.R."/>
            <person name="Shende V.V."/>
            <person name="Wierzbicki I.H."/>
            <person name="Pendleton A.L."/>
            <person name="Watervoot N.F."/>
            <person name="Auber R.P."/>
            <person name="Gonzalez D.J."/>
            <person name="Wisecaver J.H."/>
            <person name="Moore B.S."/>
        </authorList>
    </citation>
    <scope>NUCLEOTIDE SEQUENCE [LARGE SCALE GENOMIC DNA]</scope>
    <source>
        <strain evidence="4 5">12B1</strain>
    </source>
</reference>
<feature type="compositionally biased region" description="Pro residues" evidence="2">
    <location>
        <begin position="700"/>
        <end position="709"/>
    </location>
</feature>
<dbReference type="InterPro" id="IPR011992">
    <property type="entry name" value="EF-hand-dom_pair"/>
</dbReference>
<feature type="domain" description="EF-hand" evidence="3">
    <location>
        <begin position="834"/>
        <end position="869"/>
    </location>
</feature>
<evidence type="ECO:0000313" key="4">
    <source>
        <dbReference type="EMBL" id="KAL1529005.1"/>
    </source>
</evidence>
<feature type="region of interest" description="Disordered" evidence="2">
    <location>
        <begin position="690"/>
        <end position="718"/>
    </location>
</feature>
<sequence length="1034" mass="114827">MPRSSTARNDARSGRAQLPPDDVSAPPSAPHPPPHRPTAPRLASSARPERRTLPPRTLSPPLASHPSPPPPTPASRPRWLVPRDLVPLLPAGFTGAAAEGDDFRWKAAAHSPHAAAYARRAAEHASARRLAETARAGGERGSGAVWTHVLVPALTWLCGCVEWQELPTDSMLSMLEAEHHSALDATIEQVAHALLEGRGRTLLVPLWRSLTHVIAKSVRTSWRLMHQLAAERQAHRHADAARVAQVLSSPPHPHQREGLSPLRFHSPSPLSTRASVSHFTTATPSTLCNSTLLELLPRPTPHPPRVQKELIDQQGGELVTQHSSTNHSSQRLTSRSSTSQLAKRGSACLLSKRGSACQLSTRGSTSQLTARGSLRDFRQGDSTMQRLHLSPGGRELHDTLEAEGEEEGEDDAPAISLEDFEEERKRRVGLEKQLLELRISKEAIEDSYNRAKEMWLLEEAREAPPALGTRPSVVRRRSISFIEEGILMHEKKRRWFLERLRAQMIHLKGEVFVRSVEQDVAGSAEGLTAEACTQYDEADLLVLDSRRQSAIEKEPEPAAQTETRKDSRRSSNARLSLLSANRKLLAVNNFGQISKLRTLKQQEATVRSICEDKLKLDAAEELEGRPPRELRSFVADYFVRKHGLKQVADKHLNSLMDGLSQLDSLQPGELRGATRLRVFAAALGVLPLEHNSSPGQHSPLPTPHLPPHPPHQHTPFRSSHGYEIVSEPVALTWFIEFERKVSRYCAPSAGSEKKKELESFKRKALGGEAETQYIHLDRAVELLRAEFKFAMPQDIARVVSELEEVVVINGLPKESDSKDDHRFSPHQILRGVHRRGMTLRDAFALLDMDGSGELEMEEFTTGIVREFDSQLTSAQVERLMDLTDEDNSGTISFNELTRALKKTDTYLEAESFLLKCVHFFVFEITSVEEAEGISRNMVRDAIQQVDSELGNVEAHRLHRAMLSRGEKPDMPVGMETALNVLVSSGINSLSFAYFKGEKSSSQEDLTASLLKVIRTKSGRKKGRSSSKLLKALNL</sequence>
<feature type="region of interest" description="Disordered" evidence="2">
    <location>
        <begin position="550"/>
        <end position="572"/>
    </location>
</feature>
<dbReference type="Pfam" id="PF13499">
    <property type="entry name" value="EF-hand_7"/>
    <property type="match status" value="1"/>
</dbReference>
<dbReference type="PROSITE" id="PS50222">
    <property type="entry name" value="EF_HAND_2"/>
    <property type="match status" value="2"/>
</dbReference>
<dbReference type="Proteomes" id="UP001515480">
    <property type="component" value="Unassembled WGS sequence"/>
</dbReference>
<feature type="region of interest" description="Disordered" evidence="2">
    <location>
        <begin position="315"/>
        <end position="340"/>
    </location>
</feature>
<dbReference type="PROSITE" id="PS00018">
    <property type="entry name" value="EF_HAND_1"/>
    <property type="match status" value="2"/>
</dbReference>
<dbReference type="InterPro" id="IPR018247">
    <property type="entry name" value="EF_Hand_1_Ca_BS"/>
</dbReference>
<dbReference type="GO" id="GO:0005509">
    <property type="term" value="F:calcium ion binding"/>
    <property type="evidence" value="ECO:0007669"/>
    <property type="project" value="InterPro"/>
</dbReference>
<evidence type="ECO:0000313" key="5">
    <source>
        <dbReference type="Proteomes" id="UP001515480"/>
    </source>
</evidence>
<protein>
    <recommendedName>
        <fullName evidence="3">EF-hand domain-containing protein</fullName>
    </recommendedName>
</protein>
<evidence type="ECO:0000256" key="2">
    <source>
        <dbReference type="SAM" id="MobiDB-lite"/>
    </source>
</evidence>
<dbReference type="InterPro" id="IPR002048">
    <property type="entry name" value="EF_hand_dom"/>
</dbReference>
<dbReference type="AlphaFoldDB" id="A0AB34K424"/>
<dbReference type="SUPFAM" id="SSF47473">
    <property type="entry name" value="EF-hand"/>
    <property type="match status" value="1"/>
</dbReference>
<dbReference type="Gene3D" id="1.10.238.10">
    <property type="entry name" value="EF-hand"/>
    <property type="match status" value="1"/>
</dbReference>
<feature type="compositionally biased region" description="Low complexity" evidence="2">
    <location>
        <begin position="54"/>
        <end position="65"/>
    </location>
</feature>
<dbReference type="SMART" id="SM00054">
    <property type="entry name" value="EFh"/>
    <property type="match status" value="2"/>
</dbReference>
<keyword evidence="1" id="KW-0106">Calcium</keyword>
<accession>A0AB34K424</accession>
<proteinExistence type="predicted"/>
<feature type="domain" description="EF-hand" evidence="3">
    <location>
        <begin position="871"/>
        <end position="906"/>
    </location>
</feature>
<keyword evidence="5" id="KW-1185">Reference proteome</keyword>
<dbReference type="EMBL" id="JBGBPQ010000002">
    <property type="protein sequence ID" value="KAL1529005.1"/>
    <property type="molecule type" value="Genomic_DNA"/>
</dbReference>
<gene>
    <name evidence="4" type="ORF">AB1Y20_010326</name>
</gene>
<feature type="compositionally biased region" description="Pro residues" evidence="2">
    <location>
        <begin position="27"/>
        <end position="37"/>
    </location>
</feature>
<comment type="caution">
    <text evidence="4">The sequence shown here is derived from an EMBL/GenBank/DDBJ whole genome shotgun (WGS) entry which is preliminary data.</text>
</comment>
<name>A0AB34K424_PRYPA</name>